<evidence type="ECO:0000313" key="1">
    <source>
        <dbReference type="EMBL" id="KFB41235.1"/>
    </source>
</evidence>
<dbReference type="EMBL" id="ATLV01016349">
    <property type="status" value="NOT_ANNOTATED_CDS"/>
    <property type="molecule type" value="Genomic_DNA"/>
</dbReference>
<sequence length="60" mass="6563">MDHRVCEAGEYKVEEGFTRTLFSISTKLATCLELKTFNSQLRAANRTGGSHRKGVECGAG</sequence>
<dbReference type="EnsemblMetazoa" id="ASIC008823-RA">
    <property type="protein sequence ID" value="ASIC008823-PA"/>
    <property type="gene ID" value="ASIC008823"/>
</dbReference>
<dbReference type="Proteomes" id="UP000030765">
    <property type="component" value="Unassembled WGS sequence"/>
</dbReference>
<reference evidence="1 3" key="1">
    <citation type="journal article" date="2014" name="BMC Genomics">
        <title>Genome sequence of Anopheles sinensis provides insight into genetics basis of mosquito competence for malaria parasites.</title>
        <authorList>
            <person name="Zhou D."/>
            <person name="Zhang D."/>
            <person name="Ding G."/>
            <person name="Shi L."/>
            <person name="Hou Q."/>
            <person name="Ye Y."/>
            <person name="Xu Y."/>
            <person name="Zhou H."/>
            <person name="Xiong C."/>
            <person name="Li S."/>
            <person name="Yu J."/>
            <person name="Hong S."/>
            <person name="Yu X."/>
            <person name="Zou P."/>
            <person name="Chen C."/>
            <person name="Chang X."/>
            <person name="Wang W."/>
            <person name="Lv Y."/>
            <person name="Sun Y."/>
            <person name="Ma L."/>
            <person name="Shen B."/>
            <person name="Zhu C."/>
        </authorList>
    </citation>
    <scope>NUCLEOTIDE SEQUENCE [LARGE SCALE GENOMIC DNA]</scope>
</reference>
<name>A0A084VTE1_ANOSI</name>
<protein>
    <submittedName>
        <fullName evidence="1 2">Uncharacterized protein</fullName>
    </submittedName>
</protein>
<reference evidence="2" key="2">
    <citation type="submission" date="2020-05" db="UniProtKB">
        <authorList>
            <consortium name="EnsemblMetazoa"/>
        </authorList>
    </citation>
    <scope>IDENTIFICATION</scope>
</reference>
<dbReference type="EMBL" id="KE525079">
    <property type="protein sequence ID" value="KFB41235.1"/>
    <property type="molecule type" value="Genomic_DNA"/>
</dbReference>
<accession>A0A084VTE1</accession>
<evidence type="ECO:0000313" key="2">
    <source>
        <dbReference type="EnsemblMetazoa" id="ASIC008823-PA"/>
    </source>
</evidence>
<gene>
    <name evidence="1" type="ORF">ZHAS_00008823</name>
</gene>
<proteinExistence type="predicted"/>
<evidence type="ECO:0000313" key="3">
    <source>
        <dbReference type="Proteomes" id="UP000030765"/>
    </source>
</evidence>
<keyword evidence="3" id="KW-1185">Reference proteome</keyword>
<dbReference type="VEuPathDB" id="VectorBase:ASIC008823"/>
<organism evidence="1">
    <name type="scientific">Anopheles sinensis</name>
    <name type="common">Mosquito</name>
    <dbReference type="NCBI Taxonomy" id="74873"/>
    <lineage>
        <taxon>Eukaryota</taxon>
        <taxon>Metazoa</taxon>
        <taxon>Ecdysozoa</taxon>
        <taxon>Arthropoda</taxon>
        <taxon>Hexapoda</taxon>
        <taxon>Insecta</taxon>
        <taxon>Pterygota</taxon>
        <taxon>Neoptera</taxon>
        <taxon>Endopterygota</taxon>
        <taxon>Diptera</taxon>
        <taxon>Nematocera</taxon>
        <taxon>Culicoidea</taxon>
        <taxon>Culicidae</taxon>
        <taxon>Anophelinae</taxon>
        <taxon>Anopheles</taxon>
    </lineage>
</organism>
<dbReference type="AlphaFoldDB" id="A0A084VTE1"/>